<feature type="domain" description="NADH:quinone oxidoreductase/Mrp antiporter transmembrane" evidence="9">
    <location>
        <begin position="1"/>
        <end position="51"/>
    </location>
</feature>
<evidence type="ECO:0000256" key="7">
    <source>
        <dbReference type="ARBA" id="ARBA00023136"/>
    </source>
</evidence>
<comment type="subcellular location">
    <subcellularLocation>
        <location evidence="1">Membrane</location>
        <topology evidence="1">Multi-pass membrane protein</topology>
    </subcellularLocation>
</comment>
<protein>
    <submittedName>
        <fullName evidence="10">NAD(P)H-quinone oxidoreductase subunit 2 B, chloroplastic</fullName>
        <ecNumber evidence="10">1.6.5.3</ecNumber>
    </submittedName>
</protein>
<dbReference type="InterPro" id="IPR001750">
    <property type="entry name" value="ND/Mrp_TM"/>
</dbReference>
<dbReference type="AlphaFoldDB" id="A0A2I0AY38"/>
<keyword evidence="6" id="KW-0520">NAD</keyword>
<evidence type="ECO:0000313" key="11">
    <source>
        <dbReference type="Proteomes" id="UP000236161"/>
    </source>
</evidence>
<keyword evidence="10" id="KW-0560">Oxidoreductase</keyword>
<dbReference type="GO" id="GO:0016491">
    <property type="term" value="F:oxidoreductase activity"/>
    <property type="evidence" value="ECO:0007669"/>
    <property type="project" value="UniProtKB-KW"/>
</dbReference>
<sequence>MILENLIAITQASINCMLAYSFIGQIGYVIIRIIVRGSNNGYANMIIYIDFSILV</sequence>
<feature type="transmembrane region" description="Helical" evidence="8">
    <location>
        <begin position="12"/>
        <end position="35"/>
    </location>
</feature>
<keyword evidence="2" id="KW-0813">Transport</keyword>
<evidence type="ECO:0000256" key="4">
    <source>
        <dbReference type="ARBA" id="ARBA00022967"/>
    </source>
</evidence>
<dbReference type="PANTHER" id="PTHR22773">
    <property type="entry name" value="NADH DEHYDROGENASE"/>
    <property type="match status" value="1"/>
</dbReference>
<keyword evidence="11" id="KW-1185">Reference proteome</keyword>
<dbReference type="Proteomes" id="UP000236161">
    <property type="component" value="Unassembled WGS sequence"/>
</dbReference>
<dbReference type="GO" id="GO:0009536">
    <property type="term" value="C:plastid"/>
    <property type="evidence" value="ECO:0007669"/>
    <property type="project" value="UniProtKB-ARBA"/>
</dbReference>
<keyword evidence="3 8" id="KW-0812">Transmembrane</keyword>
<dbReference type="Pfam" id="PF00361">
    <property type="entry name" value="Proton_antipo_M"/>
    <property type="match status" value="1"/>
</dbReference>
<keyword evidence="7 8" id="KW-0472">Membrane</keyword>
<reference evidence="10 11" key="1">
    <citation type="journal article" date="2017" name="Nature">
        <title>The Apostasia genome and the evolution of orchids.</title>
        <authorList>
            <person name="Zhang G.Q."/>
            <person name="Liu K.W."/>
            <person name="Li Z."/>
            <person name="Lohaus R."/>
            <person name="Hsiao Y.Y."/>
            <person name="Niu S.C."/>
            <person name="Wang J.Y."/>
            <person name="Lin Y.C."/>
            <person name="Xu Q."/>
            <person name="Chen L.J."/>
            <person name="Yoshida K."/>
            <person name="Fujiwara S."/>
            <person name="Wang Z.W."/>
            <person name="Zhang Y.Q."/>
            <person name="Mitsuda N."/>
            <person name="Wang M."/>
            <person name="Liu G.H."/>
            <person name="Pecoraro L."/>
            <person name="Huang H.X."/>
            <person name="Xiao X.J."/>
            <person name="Lin M."/>
            <person name="Wu X.Y."/>
            <person name="Wu W.L."/>
            <person name="Chen Y.Y."/>
            <person name="Chang S.B."/>
            <person name="Sakamoto S."/>
            <person name="Ohme-Takagi M."/>
            <person name="Yagi M."/>
            <person name="Zeng S.J."/>
            <person name="Shen C.Y."/>
            <person name="Yeh C.M."/>
            <person name="Luo Y.B."/>
            <person name="Tsai W.C."/>
            <person name="Van de Peer Y."/>
            <person name="Liu Z.J."/>
        </authorList>
    </citation>
    <scope>NUCLEOTIDE SEQUENCE [LARGE SCALE GENOMIC DNA]</scope>
    <source>
        <strain evidence="11">cv. Shenzhen</strain>
        <tissue evidence="10">Stem</tissue>
    </source>
</reference>
<keyword evidence="5 8" id="KW-1133">Transmembrane helix</keyword>
<keyword evidence="4" id="KW-1278">Translocase</keyword>
<evidence type="ECO:0000313" key="10">
    <source>
        <dbReference type="EMBL" id="PKA60448.1"/>
    </source>
</evidence>
<evidence type="ECO:0000256" key="8">
    <source>
        <dbReference type="SAM" id="Phobius"/>
    </source>
</evidence>
<proteinExistence type="predicted"/>
<dbReference type="EC" id="1.6.5.3" evidence="10"/>
<organism evidence="10 11">
    <name type="scientific">Apostasia shenzhenica</name>
    <dbReference type="NCBI Taxonomy" id="1088818"/>
    <lineage>
        <taxon>Eukaryota</taxon>
        <taxon>Viridiplantae</taxon>
        <taxon>Streptophyta</taxon>
        <taxon>Embryophyta</taxon>
        <taxon>Tracheophyta</taxon>
        <taxon>Spermatophyta</taxon>
        <taxon>Magnoliopsida</taxon>
        <taxon>Liliopsida</taxon>
        <taxon>Asparagales</taxon>
        <taxon>Orchidaceae</taxon>
        <taxon>Apostasioideae</taxon>
        <taxon>Apostasia</taxon>
    </lineage>
</organism>
<gene>
    <name evidence="10" type="primary">ndhB2</name>
    <name evidence="10" type="ORF">AXF42_Ash008508</name>
</gene>
<dbReference type="STRING" id="1088818.A0A2I0AY38"/>
<dbReference type="GO" id="GO:0016020">
    <property type="term" value="C:membrane"/>
    <property type="evidence" value="ECO:0007669"/>
    <property type="project" value="UniProtKB-SubCell"/>
</dbReference>
<name>A0A2I0AY38_9ASPA</name>
<evidence type="ECO:0000256" key="5">
    <source>
        <dbReference type="ARBA" id="ARBA00022989"/>
    </source>
</evidence>
<evidence type="ECO:0000256" key="1">
    <source>
        <dbReference type="ARBA" id="ARBA00004141"/>
    </source>
</evidence>
<evidence type="ECO:0000256" key="6">
    <source>
        <dbReference type="ARBA" id="ARBA00023027"/>
    </source>
</evidence>
<evidence type="ECO:0000256" key="3">
    <source>
        <dbReference type="ARBA" id="ARBA00022692"/>
    </source>
</evidence>
<dbReference type="EMBL" id="KZ451939">
    <property type="protein sequence ID" value="PKA60448.1"/>
    <property type="molecule type" value="Genomic_DNA"/>
</dbReference>
<evidence type="ECO:0000256" key="2">
    <source>
        <dbReference type="ARBA" id="ARBA00022448"/>
    </source>
</evidence>
<evidence type="ECO:0000259" key="9">
    <source>
        <dbReference type="Pfam" id="PF00361"/>
    </source>
</evidence>
<accession>A0A2I0AY38</accession>